<dbReference type="Proteomes" id="UP000050509">
    <property type="component" value="Unassembled WGS sequence"/>
</dbReference>
<sequence>MEHTPLTHDYHAFLLRLWREDATAPWRCSLQTADAAERRGFADLQQLVAYLLGLADEAGTQAHRPPGREPPA</sequence>
<name>A0A0P9EXL9_9CHLR</name>
<evidence type="ECO:0000313" key="1">
    <source>
        <dbReference type="EMBL" id="KPV49019.1"/>
    </source>
</evidence>
<proteinExistence type="predicted"/>
<reference evidence="1 2" key="1">
    <citation type="submission" date="2015-09" db="EMBL/GenBank/DDBJ databases">
        <title>Draft genome sequence of Kouleothrix aurantiaca JCM 19913.</title>
        <authorList>
            <person name="Hemp J."/>
        </authorList>
    </citation>
    <scope>NUCLEOTIDE SEQUENCE [LARGE SCALE GENOMIC DNA]</scope>
    <source>
        <strain evidence="1 2">COM-B</strain>
    </source>
</reference>
<evidence type="ECO:0000313" key="2">
    <source>
        <dbReference type="Proteomes" id="UP000050509"/>
    </source>
</evidence>
<protein>
    <submittedName>
        <fullName evidence="1">Uncharacterized protein</fullName>
    </submittedName>
</protein>
<keyword evidence="2" id="KW-1185">Reference proteome</keyword>
<gene>
    <name evidence="1" type="ORF">SE17_34955</name>
</gene>
<organism evidence="1 2">
    <name type="scientific">Kouleothrix aurantiaca</name>
    <dbReference type="NCBI Taxonomy" id="186479"/>
    <lineage>
        <taxon>Bacteria</taxon>
        <taxon>Bacillati</taxon>
        <taxon>Chloroflexota</taxon>
        <taxon>Chloroflexia</taxon>
        <taxon>Chloroflexales</taxon>
        <taxon>Roseiflexineae</taxon>
        <taxon>Roseiflexaceae</taxon>
        <taxon>Kouleothrix</taxon>
    </lineage>
</organism>
<accession>A0A0P9EXL9</accession>
<dbReference type="AlphaFoldDB" id="A0A0P9EXL9"/>
<comment type="caution">
    <text evidence="1">The sequence shown here is derived from an EMBL/GenBank/DDBJ whole genome shotgun (WGS) entry which is preliminary data.</text>
</comment>
<dbReference type="EMBL" id="LJCR01002247">
    <property type="protein sequence ID" value="KPV49019.1"/>
    <property type="molecule type" value="Genomic_DNA"/>
</dbReference>